<feature type="non-terminal residue" evidence="9">
    <location>
        <position position="1"/>
    </location>
</feature>
<reference evidence="9" key="1">
    <citation type="submission" date="2022-03" db="EMBL/GenBank/DDBJ databases">
        <authorList>
            <person name="Martin H S."/>
        </authorList>
    </citation>
    <scope>NUCLEOTIDE SEQUENCE</scope>
</reference>
<dbReference type="InterPro" id="IPR012934">
    <property type="entry name" value="Znf_AD"/>
</dbReference>
<evidence type="ECO:0000256" key="5">
    <source>
        <dbReference type="PROSITE-ProRule" id="PRU00042"/>
    </source>
</evidence>
<dbReference type="PANTHER" id="PTHR24379">
    <property type="entry name" value="KRAB AND ZINC FINGER DOMAIN-CONTAINING"/>
    <property type="match status" value="1"/>
</dbReference>
<keyword evidence="10" id="KW-1185">Reference proteome</keyword>
<dbReference type="SUPFAM" id="SSF57667">
    <property type="entry name" value="beta-beta-alpha zinc fingers"/>
    <property type="match status" value="2"/>
</dbReference>
<feature type="domain" description="C2H2-type" evidence="7">
    <location>
        <begin position="218"/>
        <end position="245"/>
    </location>
</feature>
<dbReference type="InterPro" id="IPR036236">
    <property type="entry name" value="Znf_C2H2_sf"/>
</dbReference>
<evidence type="ECO:0000256" key="6">
    <source>
        <dbReference type="PROSITE-ProRule" id="PRU01263"/>
    </source>
</evidence>
<evidence type="ECO:0000259" key="7">
    <source>
        <dbReference type="PROSITE" id="PS50157"/>
    </source>
</evidence>
<evidence type="ECO:0000256" key="2">
    <source>
        <dbReference type="ARBA" id="ARBA00022737"/>
    </source>
</evidence>
<dbReference type="Pfam" id="PF00096">
    <property type="entry name" value="zf-C2H2"/>
    <property type="match status" value="3"/>
</dbReference>
<feature type="domain" description="C2H2-type" evidence="7">
    <location>
        <begin position="190"/>
        <end position="217"/>
    </location>
</feature>
<feature type="binding site" evidence="6">
    <location>
        <position position="57"/>
    </location>
    <ligand>
        <name>Zn(2+)</name>
        <dbReference type="ChEBI" id="CHEBI:29105"/>
    </ligand>
</feature>
<dbReference type="PANTHER" id="PTHR24379:SF121">
    <property type="entry name" value="C2H2-TYPE DOMAIN-CONTAINING PROTEIN"/>
    <property type="match status" value="1"/>
</dbReference>
<dbReference type="PROSITE" id="PS00028">
    <property type="entry name" value="ZINC_FINGER_C2H2_1"/>
    <property type="match status" value="2"/>
</dbReference>
<dbReference type="SMART" id="SM00868">
    <property type="entry name" value="zf-AD"/>
    <property type="match status" value="1"/>
</dbReference>
<dbReference type="PROSITE" id="PS50157">
    <property type="entry name" value="ZINC_FINGER_C2H2_2"/>
    <property type="match status" value="3"/>
</dbReference>
<feature type="domain" description="C2H2-type" evidence="7">
    <location>
        <begin position="246"/>
        <end position="268"/>
    </location>
</feature>
<feature type="binding site" evidence="6">
    <location>
        <position position="100"/>
    </location>
    <ligand>
        <name>Zn(2+)</name>
        <dbReference type="ChEBI" id="CHEBI:29105"/>
    </ligand>
</feature>
<evidence type="ECO:0000256" key="1">
    <source>
        <dbReference type="ARBA" id="ARBA00022723"/>
    </source>
</evidence>
<feature type="binding site" evidence="6">
    <location>
        <position position="97"/>
    </location>
    <ligand>
        <name>Zn(2+)</name>
        <dbReference type="ChEBI" id="CHEBI:29105"/>
    </ligand>
</feature>
<dbReference type="Gene3D" id="3.30.160.60">
    <property type="entry name" value="Classic Zinc Finger"/>
    <property type="match status" value="3"/>
</dbReference>
<gene>
    <name evidence="9" type="ORF">IPOD504_LOCUS1034</name>
</gene>
<evidence type="ECO:0000256" key="3">
    <source>
        <dbReference type="ARBA" id="ARBA00022771"/>
    </source>
</evidence>
<evidence type="ECO:0000313" key="9">
    <source>
        <dbReference type="EMBL" id="CAH2037130.1"/>
    </source>
</evidence>
<keyword evidence="1 6" id="KW-0479">Metal-binding</keyword>
<dbReference type="InterPro" id="IPR013087">
    <property type="entry name" value="Znf_C2H2_type"/>
</dbReference>
<feature type="binding site" evidence="6">
    <location>
        <position position="54"/>
    </location>
    <ligand>
        <name>Zn(2+)</name>
        <dbReference type="ChEBI" id="CHEBI:29105"/>
    </ligand>
</feature>
<dbReference type="Pfam" id="PF07776">
    <property type="entry name" value="zf-AD"/>
    <property type="match status" value="1"/>
</dbReference>
<proteinExistence type="predicted"/>
<evidence type="ECO:0000256" key="4">
    <source>
        <dbReference type="ARBA" id="ARBA00022833"/>
    </source>
</evidence>
<sequence length="366" mass="42191">MTTFVLANKLMSIKINKSEFEKIKHEKVINIREQHKYLSTLRKVLQHQTIEKSCRLCLKQGVIKVFDNTNEINHAEAIKTIFGVEISQNDGKPQYICMSCGTTIKMAVRLKQTAEITQWRLQQELEIVADSTSECNLDEYSKIHGGYFHLQGAIVTRDWTCSKCRKVFSNKDEFKEHELLPSCRTRFRSYICETCGSKFKSMSLLKRHRLIHTGELQHQCPQCPYRARTKYALAVHSRLHSGERPLRCPECPATFPNASNLASHRRRHLPPAYHCDVCQRGFKFKEAYSHWGVAASVPSMSLSCPHEVRAGRPLPPAQWRAPITLSRMPGYVPQRLKFSLAPPETFTARVPLRRVPTWIQIQRGFT</sequence>
<keyword evidence="4 6" id="KW-0862">Zinc</keyword>
<dbReference type="PROSITE" id="PS51915">
    <property type="entry name" value="ZAD"/>
    <property type="match status" value="1"/>
</dbReference>
<dbReference type="Proteomes" id="UP000837857">
    <property type="component" value="Chromosome 10"/>
</dbReference>
<organism evidence="9 10">
    <name type="scientific">Iphiclides podalirius</name>
    <name type="common">scarce swallowtail</name>
    <dbReference type="NCBI Taxonomy" id="110791"/>
    <lineage>
        <taxon>Eukaryota</taxon>
        <taxon>Metazoa</taxon>
        <taxon>Ecdysozoa</taxon>
        <taxon>Arthropoda</taxon>
        <taxon>Hexapoda</taxon>
        <taxon>Insecta</taxon>
        <taxon>Pterygota</taxon>
        <taxon>Neoptera</taxon>
        <taxon>Endopterygota</taxon>
        <taxon>Lepidoptera</taxon>
        <taxon>Glossata</taxon>
        <taxon>Ditrysia</taxon>
        <taxon>Papilionoidea</taxon>
        <taxon>Papilionidae</taxon>
        <taxon>Papilioninae</taxon>
        <taxon>Iphiclides</taxon>
    </lineage>
</organism>
<dbReference type="SMART" id="SM00355">
    <property type="entry name" value="ZnF_C2H2"/>
    <property type="match status" value="4"/>
</dbReference>
<keyword evidence="2" id="KW-0677">Repeat</keyword>
<name>A0ABN8HS75_9NEOP</name>
<dbReference type="EMBL" id="OW152822">
    <property type="protein sequence ID" value="CAH2037130.1"/>
    <property type="molecule type" value="Genomic_DNA"/>
</dbReference>
<dbReference type="Gene3D" id="3.40.1800.20">
    <property type="match status" value="1"/>
</dbReference>
<accession>A0ABN8HS75</accession>
<protein>
    <submittedName>
        <fullName evidence="9">Uncharacterized protein</fullName>
    </submittedName>
</protein>
<evidence type="ECO:0000259" key="8">
    <source>
        <dbReference type="PROSITE" id="PS51915"/>
    </source>
</evidence>
<feature type="domain" description="ZAD" evidence="8">
    <location>
        <begin position="52"/>
        <end position="124"/>
    </location>
</feature>
<dbReference type="SUPFAM" id="SSF57716">
    <property type="entry name" value="Glucocorticoid receptor-like (DNA-binding domain)"/>
    <property type="match status" value="1"/>
</dbReference>
<evidence type="ECO:0000313" key="10">
    <source>
        <dbReference type="Proteomes" id="UP000837857"/>
    </source>
</evidence>
<keyword evidence="3 5" id="KW-0863">Zinc-finger</keyword>